<comment type="caution">
    <text evidence="4">The sequence shown here is derived from an EMBL/GenBank/DDBJ whole genome shotgun (WGS) entry which is preliminary data.</text>
</comment>
<feature type="binding site" evidence="3">
    <location>
        <begin position="54"/>
        <end position="56"/>
    </location>
    <ligand>
        <name>substrate</name>
    </ligand>
</feature>
<evidence type="ECO:0000256" key="2">
    <source>
        <dbReference type="ARBA" id="ARBA00052401"/>
    </source>
</evidence>
<dbReference type="Gene3D" id="1.20.120.420">
    <property type="entry name" value="translation initiation factor eif-2b, domain 1"/>
    <property type="match status" value="1"/>
</dbReference>
<keyword evidence="3" id="KW-0486">Methionine biosynthesis</keyword>
<keyword evidence="3" id="KW-0028">Amino-acid biosynthesis</keyword>
<dbReference type="SUPFAM" id="SSF100950">
    <property type="entry name" value="NagB/RpiA/CoA transferase-like"/>
    <property type="match status" value="1"/>
</dbReference>
<dbReference type="Pfam" id="PF01008">
    <property type="entry name" value="IF-2B"/>
    <property type="match status" value="1"/>
</dbReference>
<dbReference type="InterPro" id="IPR027363">
    <property type="entry name" value="M1Pi_N"/>
</dbReference>
<dbReference type="InterPro" id="IPR042529">
    <property type="entry name" value="IF_2B-like_C"/>
</dbReference>
<dbReference type="InterPro" id="IPR011559">
    <property type="entry name" value="Initiation_fac_2B_a/b/d"/>
</dbReference>
<dbReference type="GO" id="GO:0019509">
    <property type="term" value="P:L-methionine salvage from methylthioadenosine"/>
    <property type="evidence" value="ECO:0007669"/>
    <property type="project" value="UniProtKB-UniRule"/>
</dbReference>
<dbReference type="GO" id="GO:0046523">
    <property type="term" value="F:S-methyl-5-thioribose-1-phosphate isomerase activity"/>
    <property type="evidence" value="ECO:0007669"/>
    <property type="project" value="UniProtKB-UniRule"/>
</dbReference>
<feature type="binding site" evidence="3">
    <location>
        <position position="96"/>
    </location>
    <ligand>
        <name>substrate</name>
    </ligand>
</feature>
<evidence type="ECO:0000256" key="3">
    <source>
        <dbReference type="HAMAP-Rule" id="MF_01678"/>
    </source>
</evidence>
<dbReference type="Proteomes" id="UP000588098">
    <property type="component" value="Unassembled WGS sequence"/>
</dbReference>
<gene>
    <name evidence="3" type="primary">mtnA</name>
    <name evidence="4" type="ORF">FHS42_004383</name>
</gene>
<dbReference type="UniPathway" id="UPA00904">
    <property type="reaction ID" value="UER00874"/>
</dbReference>
<feature type="site" description="Transition state stabilizer" evidence="3">
    <location>
        <position position="161"/>
    </location>
</feature>
<organism evidence="4 5">
    <name type="scientific">Streptomyces zagrosensis</name>
    <dbReference type="NCBI Taxonomy" id="1042984"/>
    <lineage>
        <taxon>Bacteria</taxon>
        <taxon>Bacillati</taxon>
        <taxon>Actinomycetota</taxon>
        <taxon>Actinomycetes</taxon>
        <taxon>Kitasatosporales</taxon>
        <taxon>Streptomycetaceae</taxon>
        <taxon>Streptomyces</taxon>
    </lineage>
</organism>
<comment type="pathway">
    <text evidence="3">Amino-acid biosynthesis; L-methionine biosynthesis via salvage pathway; L-methionine from S-methyl-5-thio-alpha-D-ribose 1-phosphate: step 1/6.</text>
</comment>
<keyword evidence="1 3" id="KW-0413">Isomerase</keyword>
<dbReference type="InterPro" id="IPR037171">
    <property type="entry name" value="NagB/RpiA_transferase-like"/>
</dbReference>
<protein>
    <recommendedName>
        <fullName evidence="3">Methylthioribose-1-phosphate isomerase</fullName>
        <shortName evidence="3">M1Pi</shortName>
        <shortName evidence="3">MTR-1-P isomerase</shortName>
        <ecNumber evidence="3">5.3.1.23</ecNumber>
    </recommendedName>
    <alternativeName>
        <fullName evidence="3">S-methyl-5-thioribose-1-phosphate isomerase</fullName>
    </alternativeName>
</protein>
<proteinExistence type="inferred from homology"/>
<dbReference type="PANTHER" id="PTHR43475:SF1">
    <property type="entry name" value="METHYLTHIORIBOSE-1-PHOSPHATE ISOMERASE"/>
    <property type="match status" value="1"/>
</dbReference>
<dbReference type="InterPro" id="IPR000649">
    <property type="entry name" value="IF-2B-related"/>
</dbReference>
<accession>A0A7W9V111</accession>
<keyword evidence="5" id="KW-1185">Reference proteome</keyword>
<dbReference type="PANTHER" id="PTHR43475">
    <property type="entry name" value="METHYLTHIORIBOSE-1-PHOSPHATE ISOMERASE"/>
    <property type="match status" value="1"/>
</dbReference>
<dbReference type="InterPro" id="IPR005251">
    <property type="entry name" value="IF-M1Pi"/>
</dbReference>
<reference evidence="4 5" key="1">
    <citation type="submission" date="2020-08" db="EMBL/GenBank/DDBJ databases">
        <title>Genomic Encyclopedia of Type Strains, Phase III (KMG-III): the genomes of soil and plant-associated and newly described type strains.</title>
        <authorList>
            <person name="Whitman W."/>
        </authorList>
    </citation>
    <scope>NUCLEOTIDE SEQUENCE [LARGE SCALE GENOMIC DNA]</scope>
    <source>
        <strain evidence="4 5">CECT 8305</strain>
    </source>
</reference>
<dbReference type="NCBIfam" id="NF004326">
    <property type="entry name" value="PRK05720.1"/>
    <property type="match status" value="1"/>
</dbReference>
<feature type="active site" description="Proton donor" evidence="3">
    <location>
        <position position="241"/>
    </location>
</feature>
<dbReference type="EMBL" id="JACHJL010000011">
    <property type="protein sequence ID" value="MBB5937304.1"/>
    <property type="molecule type" value="Genomic_DNA"/>
</dbReference>
<dbReference type="FunFam" id="3.40.50.10470:FF:000006">
    <property type="entry name" value="Methylthioribose-1-phosphate isomerase"/>
    <property type="match status" value="1"/>
</dbReference>
<name>A0A7W9V111_9ACTN</name>
<evidence type="ECO:0000313" key="4">
    <source>
        <dbReference type="EMBL" id="MBB5937304.1"/>
    </source>
</evidence>
<dbReference type="EC" id="5.3.1.23" evidence="3"/>
<dbReference type="RefSeq" id="WP_312866968.1">
    <property type="nucleotide sequence ID" value="NZ_JACHJL010000011.1"/>
</dbReference>
<dbReference type="AlphaFoldDB" id="A0A7W9V111"/>
<evidence type="ECO:0000313" key="5">
    <source>
        <dbReference type="Proteomes" id="UP000588098"/>
    </source>
</evidence>
<comment type="function">
    <text evidence="3">Catalyzes the interconversion of methylthioribose-1-phosphate (MTR-1-P) into methylthioribulose-1-phosphate (MTRu-1-P).</text>
</comment>
<dbReference type="Gene3D" id="3.40.50.10470">
    <property type="entry name" value="Translation initiation factor eif-2b, domain 2"/>
    <property type="match status" value="1"/>
</dbReference>
<evidence type="ECO:0000256" key="1">
    <source>
        <dbReference type="ARBA" id="ARBA00023235"/>
    </source>
</evidence>
<sequence length="366" mass="37541">MNVPVDVPVEQPSLTWDGGGVLAVDQRALPGETRVLRLETVDDVVEAIRSLAIRGAPAIGLAGALGVALSAYRHRLDGVVDEAAVRADAARLSSARPTAVNLAWAVKRAIGRLAAGPDAVLAEATAMLDEDAAVNGAAVARACELVLSRVPRRPMRLLTHCNTGRLATAAVGTALGVIIELGRRGLVHEVLVDETRPLLQGARLTAWELGQASVPYRVCVDSAAPAAMAQGLVDCVLVGADRIAANGDVANKIGTYGLAIAAARHGIPFVVVAPESTWDRALADGSGIVIEERDPAEVTAFAGVVTTPADAGAYNPAFDVTPADLITAIVSEDQVFLPAAVQAVQVAQGSPPQAATDRGARSGVTA</sequence>
<feature type="binding site" evidence="3">
    <location>
        <begin position="251"/>
        <end position="252"/>
    </location>
    <ligand>
        <name>substrate</name>
    </ligand>
</feature>
<feature type="binding site" evidence="3">
    <location>
        <position position="200"/>
    </location>
    <ligand>
        <name>substrate</name>
    </ligand>
</feature>
<dbReference type="NCBIfam" id="TIGR00524">
    <property type="entry name" value="eIF-2B_rel"/>
    <property type="match status" value="1"/>
</dbReference>
<comment type="catalytic activity">
    <reaction evidence="2 3">
        <text>5-(methylsulfanyl)-alpha-D-ribose 1-phosphate = 5-(methylsulfanyl)-D-ribulose 1-phosphate</text>
        <dbReference type="Rhea" id="RHEA:19989"/>
        <dbReference type="ChEBI" id="CHEBI:58533"/>
        <dbReference type="ChEBI" id="CHEBI:58548"/>
        <dbReference type="EC" id="5.3.1.23"/>
    </reaction>
</comment>
<dbReference type="HAMAP" id="MF_01678">
    <property type="entry name" value="Salvage_MtnA"/>
    <property type="match status" value="1"/>
</dbReference>
<comment type="similarity">
    <text evidence="3">Belongs to the EIF-2B alpha/beta/delta subunits family. MtnA subfamily.</text>
</comment>
<dbReference type="NCBIfam" id="TIGR00512">
    <property type="entry name" value="salvage_mtnA"/>
    <property type="match status" value="1"/>
</dbReference>